<organism evidence="2 3">
    <name type="scientific">Flavobacterium hankyongi</name>
    <dbReference type="NCBI Taxonomy" id="1176532"/>
    <lineage>
        <taxon>Bacteria</taxon>
        <taxon>Pseudomonadati</taxon>
        <taxon>Bacteroidota</taxon>
        <taxon>Flavobacteriia</taxon>
        <taxon>Flavobacteriales</taxon>
        <taxon>Flavobacteriaceae</taxon>
        <taxon>Flavobacterium</taxon>
    </lineage>
</organism>
<evidence type="ECO:0000313" key="3">
    <source>
        <dbReference type="Proteomes" id="UP001500141"/>
    </source>
</evidence>
<protein>
    <recommendedName>
        <fullName evidence="4">DUF4280 domain-containing protein</fullName>
    </recommendedName>
</protein>
<dbReference type="Proteomes" id="UP001500141">
    <property type="component" value="Unassembled WGS sequence"/>
</dbReference>
<gene>
    <name evidence="2" type="ORF">GCM10023230_03080</name>
</gene>
<keyword evidence="3" id="KW-1185">Reference proteome</keyword>
<comment type="caution">
    <text evidence="2">The sequence shown here is derived from an EMBL/GenBank/DDBJ whole genome shotgun (WGS) entry which is preliminary data.</text>
</comment>
<dbReference type="EMBL" id="BAABIP010000005">
    <property type="protein sequence ID" value="GAA4758412.1"/>
    <property type="molecule type" value="Genomic_DNA"/>
</dbReference>
<dbReference type="RefSeq" id="WP_264542782.1">
    <property type="nucleotide sequence ID" value="NZ_BAABIP010000005.1"/>
</dbReference>
<feature type="region of interest" description="Disordered" evidence="1">
    <location>
        <begin position="141"/>
        <end position="163"/>
    </location>
</feature>
<evidence type="ECO:0000313" key="2">
    <source>
        <dbReference type="EMBL" id="GAA4758412.1"/>
    </source>
</evidence>
<dbReference type="Pfam" id="PF14107">
    <property type="entry name" value="DUF4280"/>
    <property type="match status" value="1"/>
</dbReference>
<reference evidence="3" key="1">
    <citation type="journal article" date="2019" name="Int. J. Syst. Evol. Microbiol.">
        <title>The Global Catalogue of Microorganisms (GCM) 10K type strain sequencing project: providing services to taxonomists for standard genome sequencing and annotation.</title>
        <authorList>
            <consortium name="The Broad Institute Genomics Platform"/>
            <consortium name="The Broad Institute Genome Sequencing Center for Infectious Disease"/>
            <person name="Wu L."/>
            <person name="Ma J."/>
        </authorList>
    </citation>
    <scope>NUCLEOTIDE SEQUENCE [LARGE SCALE GENOMIC DNA]</scope>
    <source>
        <strain evidence="3">JCM 18198</strain>
    </source>
</reference>
<sequence length="163" mass="17623">MSEKHLVVQDALCKCQFGSAPDKLKVLSHKKEYANDKDGSKKLIATTKEIGAATFEKNTFGNCPKMGNPPPPCKPNVTEWEGFYKDVVMSNKGNPLLEDSKAVCAVAGSPCIEIIKHGQMTSAGAQNFKNANPAVQKQLNPMVSSSTMLEKKPKNDGLEVGQE</sequence>
<dbReference type="InterPro" id="IPR025460">
    <property type="entry name" value="DUF4280"/>
</dbReference>
<evidence type="ECO:0008006" key="4">
    <source>
        <dbReference type="Google" id="ProtNLM"/>
    </source>
</evidence>
<evidence type="ECO:0000256" key="1">
    <source>
        <dbReference type="SAM" id="MobiDB-lite"/>
    </source>
</evidence>
<proteinExistence type="predicted"/>
<name>A0ABP8ZK76_9FLAO</name>
<accession>A0ABP8ZK76</accession>